<feature type="region of interest" description="Disordered" evidence="1">
    <location>
        <begin position="514"/>
        <end position="551"/>
    </location>
</feature>
<evidence type="ECO:0000259" key="2">
    <source>
        <dbReference type="PROSITE" id="PS50250"/>
    </source>
</evidence>
<sequence>MTSRGAEPSAVVDSRSTETVDVGKSHGSSYPSLHPAPQPWSSSTGELGISSSGYHYDPQRQICMPGDAQGMTSGSHSSTPSNIVTANTTQPYSGYAPYSSSTTSYNYNAAGFQNYYYGHHLPGNDSTQQIVGDQNSGAAYQPLSTFQNSGSYVGPTSYLGTYYNAGDNQSGAGYENNNYNYQTSSWNDGNYHHYPHHPYSSYTTSATSVTQTSATATNSLYYPQQYNKWPYYYNQPAPVANGVAGTDNSPATSLQSAGYLGVSGGYPYASNQPPPPGTTSWREESKPPVVPSFQEKEAVVPYNSNKTWDAVAPGLQTPTISQSTYFQNPLNPTPLPNENHDSQQKVLYSQPPNLQHSTSNQVSEIFQPQQQTVPLTEARQVSKMQIPTNPRIAPNVGVNVLKSQKESSTVSAATRPAYISVGNDKSSSVDDSGLTKGLPPSFCAYVTRSFARCKDDAERSANTNILKQLIGKETADGTLFTKNWDIEPLFPLTIEQGAQQNLVSDSSLPILKRSPSRRKSRWEPVADEKSSEKPTSVDIHSAKEVDSKSSIGKSVNGWGGLKFLPSQQQSTLHKFSPRPSKKARFFDTSNVTEIGDHSSDSDKEQNLTKYSASAIALANSPEEKKRRENRFKRFEKGQGNQTDMKYTRPKISGASSIYTRKASALLKAKSFEDGGNKAVEDIDWDSLTVKGTCQEIEKRYLRLTSAPDPSTVRPEEILEKALHMVQTSQKNYLYKCDQLKSIRQDLTVQRIQNALTVKVYETHARLALEAGDLPEYNQCQSQLKRLYAEGIEGCRMEFSAYNLLSIILHSNNKRELLSSMRSLSAEAKGDEAVKHALDVHTAVSSGNYILFFRLYKSAPNLNTFFMDLYAEKMRFEAAKCICKSYRPVVPVAYFTRALGFSKSIQVDDNQDANINGFEECEEWLKAHGAVLTVDNNGDLQVDTKASSSTLYMPEQEDAVAHGDANLALDDFFTRTQ</sequence>
<feature type="region of interest" description="Disordered" evidence="1">
    <location>
        <begin position="1"/>
        <end position="80"/>
    </location>
</feature>
<keyword evidence="4" id="KW-1185">Reference proteome</keyword>
<protein>
    <submittedName>
        <fullName evidence="3">SAC3 family protein A isoform X1</fullName>
    </submittedName>
</protein>
<dbReference type="InterPro" id="IPR000717">
    <property type="entry name" value="PCI_dom"/>
</dbReference>
<feature type="region of interest" description="Disordered" evidence="1">
    <location>
        <begin position="322"/>
        <end position="341"/>
    </location>
</feature>
<dbReference type="FunFam" id="1.25.40.990:FF:000005">
    <property type="entry name" value="Putative SAC3/GANP family protein"/>
    <property type="match status" value="1"/>
</dbReference>
<proteinExistence type="predicted"/>
<reference evidence="3 4" key="1">
    <citation type="submission" date="2023-10" db="EMBL/GenBank/DDBJ databases">
        <title>Chromosome-scale genome assembly provides insights into flower coloration mechanisms of Canna indica.</title>
        <authorList>
            <person name="Li C."/>
        </authorList>
    </citation>
    <scope>NUCLEOTIDE SEQUENCE [LARGE SCALE GENOMIC DNA]</scope>
    <source>
        <tissue evidence="3">Flower</tissue>
    </source>
</reference>
<feature type="compositionally biased region" description="Low complexity" evidence="1">
    <location>
        <begin position="41"/>
        <end position="53"/>
    </location>
</feature>
<dbReference type="InterPro" id="IPR045107">
    <property type="entry name" value="SAC3/GANP/THP3"/>
</dbReference>
<dbReference type="EMBL" id="CP136890">
    <property type="protein sequence ID" value="WOK95527.1"/>
    <property type="molecule type" value="Genomic_DNA"/>
</dbReference>
<dbReference type="AlphaFoldDB" id="A0AAQ3Q4A7"/>
<name>A0AAQ3Q4A7_9LILI</name>
<feature type="compositionally biased region" description="Basic and acidic residues" evidence="1">
    <location>
        <begin position="621"/>
        <end position="636"/>
    </location>
</feature>
<dbReference type="InterPro" id="IPR005062">
    <property type="entry name" value="SAC3/GANP/THP3_conserved"/>
</dbReference>
<dbReference type="Pfam" id="PF03399">
    <property type="entry name" value="SAC3_GANP"/>
    <property type="match status" value="1"/>
</dbReference>
<evidence type="ECO:0000313" key="4">
    <source>
        <dbReference type="Proteomes" id="UP001327560"/>
    </source>
</evidence>
<accession>A0AAQ3Q4A7</accession>
<gene>
    <name evidence="3" type="ORF">Cni_G04234</name>
</gene>
<dbReference type="GO" id="GO:0005634">
    <property type="term" value="C:nucleus"/>
    <property type="evidence" value="ECO:0007669"/>
    <property type="project" value="TreeGrafter"/>
</dbReference>
<dbReference type="PANTHER" id="PTHR12436">
    <property type="entry name" value="80 KDA MCM3-ASSOCIATED PROTEIN"/>
    <property type="match status" value="1"/>
</dbReference>
<feature type="compositionally biased region" description="Basic and acidic residues" evidence="1">
    <location>
        <begin position="15"/>
        <end position="24"/>
    </location>
</feature>
<dbReference type="Proteomes" id="UP001327560">
    <property type="component" value="Chromosome 1"/>
</dbReference>
<evidence type="ECO:0000313" key="3">
    <source>
        <dbReference type="EMBL" id="WOK95527.1"/>
    </source>
</evidence>
<dbReference type="PANTHER" id="PTHR12436:SF4">
    <property type="entry name" value="LEUKOCYTE RECEPTOR CLUSTER MEMBER 8"/>
    <property type="match status" value="1"/>
</dbReference>
<dbReference type="Gene3D" id="1.25.40.990">
    <property type="match status" value="1"/>
</dbReference>
<dbReference type="PROSITE" id="PS50250">
    <property type="entry name" value="PCI"/>
    <property type="match status" value="1"/>
</dbReference>
<feature type="compositionally biased region" description="Basic and acidic residues" evidence="1">
    <location>
        <begin position="521"/>
        <end position="532"/>
    </location>
</feature>
<feature type="region of interest" description="Disordered" evidence="1">
    <location>
        <begin position="619"/>
        <end position="647"/>
    </location>
</feature>
<feature type="region of interest" description="Disordered" evidence="1">
    <location>
        <begin position="268"/>
        <end position="290"/>
    </location>
</feature>
<feature type="domain" description="PCI" evidence="2">
    <location>
        <begin position="772"/>
        <end position="957"/>
    </location>
</feature>
<organism evidence="3 4">
    <name type="scientific">Canna indica</name>
    <name type="common">Indian-shot</name>
    <dbReference type="NCBI Taxonomy" id="4628"/>
    <lineage>
        <taxon>Eukaryota</taxon>
        <taxon>Viridiplantae</taxon>
        <taxon>Streptophyta</taxon>
        <taxon>Embryophyta</taxon>
        <taxon>Tracheophyta</taxon>
        <taxon>Spermatophyta</taxon>
        <taxon>Magnoliopsida</taxon>
        <taxon>Liliopsida</taxon>
        <taxon>Zingiberales</taxon>
        <taxon>Cannaceae</taxon>
        <taxon>Canna</taxon>
    </lineage>
</organism>
<evidence type="ECO:0000256" key="1">
    <source>
        <dbReference type="SAM" id="MobiDB-lite"/>
    </source>
</evidence>
<feature type="compositionally biased region" description="Polar residues" evidence="1">
    <location>
        <begin position="70"/>
        <end position="80"/>
    </location>
</feature>